<comment type="caution">
    <text evidence="1">The sequence shown here is derived from an EMBL/GenBank/DDBJ whole genome shotgun (WGS) entry which is preliminary data.</text>
</comment>
<sequence>MPDSGDQQLLIIDTDAGVDDALAILLALSSPCKILAITCVSGNVQLSNVYTNVLRILNHCGRLEVPVYQGCRRPLVTTPMNAVSIHGKDGLGGAAERYPLPTDGAFHRRNEHASQALVSLAHKHVGAATLVTLGPLTNLAVAGRLDPDFFANLKEIVVMGGTCDGIGNVTASGEFNFVCDPEATRVVLSEASEKIRLVPYETCIRHCIDWDWYTDWVSKDTHKSRMVRDISEGMMLRMRDVLKLPGFYSCDLLAMATVVDPGVVLKTESYPAWLELHGTSTRGALIVDKRPGLKGTKPNIHFVLQLDTAALKEMYTRMVR</sequence>
<reference evidence="1" key="1">
    <citation type="submission" date="2020-05" db="EMBL/GenBank/DDBJ databases">
        <title>Large-scale comparative analyses of tick genomes elucidate their genetic diversity and vector capacities.</title>
        <authorList>
            <person name="Jia N."/>
            <person name="Wang J."/>
            <person name="Shi W."/>
            <person name="Du L."/>
            <person name="Sun Y."/>
            <person name="Zhan W."/>
            <person name="Jiang J."/>
            <person name="Wang Q."/>
            <person name="Zhang B."/>
            <person name="Ji P."/>
            <person name="Sakyi L.B."/>
            <person name="Cui X."/>
            <person name="Yuan T."/>
            <person name="Jiang B."/>
            <person name="Yang W."/>
            <person name="Lam T.T.-Y."/>
            <person name="Chang Q."/>
            <person name="Ding S."/>
            <person name="Wang X."/>
            <person name="Zhu J."/>
            <person name="Ruan X."/>
            <person name="Zhao L."/>
            <person name="Wei J."/>
            <person name="Que T."/>
            <person name="Du C."/>
            <person name="Cheng J."/>
            <person name="Dai P."/>
            <person name="Han X."/>
            <person name="Huang E."/>
            <person name="Gao Y."/>
            <person name="Liu J."/>
            <person name="Shao H."/>
            <person name="Ye R."/>
            <person name="Li L."/>
            <person name="Wei W."/>
            <person name="Wang X."/>
            <person name="Wang C."/>
            <person name="Yang T."/>
            <person name="Huo Q."/>
            <person name="Li W."/>
            <person name="Guo W."/>
            <person name="Chen H."/>
            <person name="Zhou L."/>
            <person name="Ni X."/>
            <person name="Tian J."/>
            <person name="Zhou Y."/>
            <person name="Sheng Y."/>
            <person name="Liu T."/>
            <person name="Pan Y."/>
            <person name="Xia L."/>
            <person name="Li J."/>
            <person name="Zhao F."/>
            <person name="Cao W."/>
        </authorList>
    </citation>
    <scope>NUCLEOTIDE SEQUENCE</scope>
    <source>
        <strain evidence="1">Dsil-2018</strain>
    </source>
</reference>
<protein>
    <submittedName>
        <fullName evidence="1">Uncharacterized protein</fullName>
    </submittedName>
</protein>
<name>A0ACB8D4V0_DERSI</name>
<accession>A0ACB8D4V0</accession>
<proteinExistence type="predicted"/>
<evidence type="ECO:0000313" key="1">
    <source>
        <dbReference type="EMBL" id="KAH7959462.1"/>
    </source>
</evidence>
<keyword evidence="2" id="KW-1185">Reference proteome</keyword>
<gene>
    <name evidence="1" type="ORF">HPB49_011320</name>
</gene>
<dbReference type="Proteomes" id="UP000821865">
    <property type="component" value="Chromosome 3"/>
</dbReference>
<dbReference type="EMBL" id="CM023472">
    <property type="protein sequence ID" value="KAH7959462.1"/>
    <property type="molecule type" value="Genomic_DNA"/>
</dbReference>
<organism evidence="1 2">
    <name type="scientific">Dermacentor silvarum</name>
    <name type="common">Tick</name>
    <dbReference type="NCBI Taxonomy" id="543639"/>
    <lineage>
        <taxon>Eukaryota</taxon>
        <taxon>Metazoa</taxon>
        <taxon>Ecdysozoa</taxon>
        <taxon>Arthropoda</taxon>
        <taxon>Chelicerata</taxon>
        <taxon>Arachnida</taxon>
        <taxon>Acari</taxon>
        <taxon>Parasitiformes</taxon>
        <taxon>Ixodida</taxon>
        <taxon>Ixodoidea</taxon>
        <taxon>Ixodidae</taxon>
        <taxon>Rhipicephalinae</taxon>
        <taxon>Dermacentor</taxon>
    </lineage>
</organism>
<evidence type="ECO:0000313" key="2">
    <source>
        <dbReference type="Proteomes" id="UP000821865"/>
    </source>
</evidence>